<dbReference type="Proteomes" id="UP000032141">
    <property type="component" value="Chromosome C3"/>
</dbReference>
<dbReference type="OMA" id="LSHKNHL"/>
<proteinExistence type="predicted"/>
<evidence type="ECO:0000313" key="2">
    <source>
        <dbReference type="EnsemblPlants" id="Bo3g118430.1"/>
    </source>
</evidence>
<organism evidence="2 3">
    <name type="scientific">Brassica oleracea var. oleracea</name>
    <dbReference type="NCBI Taxonomy" id="109376"/>
    <lineage>
        <taxon>Eukaryota</taxon>
        <taxon>Viridiplantae</taxon>
        <taxon>Streptophyta</taxon>
        <taxon>Embryophyta</taxon>
        <taxon>Tracheophyta</taxon>
        <taxon>Spermatophyta</taxon>
        <taxon>Magnoliopsida</taxon>
        <taxon>eudicotyledons</taxon>
        <taxon>Gunneridae</taxon>
        <taxon>Pentapetalae</taxon>
        <taxon>rosids</taxon>
        <taxon>malvids</taxon>
        <taxon>Brassicales</taxon>
        <taxon>Brassicaceae</taxon>
        <taxon>Brassiceae</taxon>
        <taxon>Brassica</taxon>
    </lineage>
</organism>
<protein>
    <recommendedName>
        <fullName evidence="4">Myb/SANT-like domain-containing protein</fullName>
    </recommendedName>
</protein>
<keyword evidence="3" id="KW-1185">Reference proteome</keyword>
<dbReference type="PANTHER" id="PTHR47851:SF1">
    <property type="entry name" value="OS06G0588700 PROTEIN"/>
    <property type="match status" value="1"/>
</dbReference>
<dbReference type="AlphaFoldDB" id="A0A0D3BGL5"/>
<feature type="compositionally biased region" description="Polar residues" evidence="1">
    <location>
        <begin position="240"/>
        <end position="276"/>
    </location>
</feature>
<dbReference type="eggNOG" id="KOG4585">
    <property type="taxonomic scope" value="Eukaryota"/>
</dbReference>
<name>A0A0D3BGL5_BRAOL</name>
<evidence type="ECO:0000313" key="3">
    <source>
        <dbReference type="Proteomes" id="UP000032141"/>
    </source>
</evidence>
<evidence type="ECO:0000256" key="1">
    <source>
        <dbReference type="SAM" id="MobiDB-lite"/>
    </source>
</evidence>
<feature type="region of interest" description="Disordered" evidence="1">
    <location>
        <begin position="231"/>
        <end position="291"/>
    </location>
</feature>
<reference evidence="2 3" key="1">
    <citation type="journal article" date="2014" name="Genome Biol.">
        <title>Transcriptome and methylome profiling reveals relics of genome dominance in the mesopolyploid Brassica oleracea.</title>
        <authorList>
            <person name="Parkin I.A."/>
            <person name="Koh C."/>
            <person name="Tang H."/>
            <person name="Robinson S.J."/>
            <person name="Kagale S."/>
            <person name="Clarke W.E."/>
            <person name="Town C.D."/>
            <person name="Nixon J."/>
            <person name="Krishnakumar V."/>
            <person name="Bidwell S.L."/>
            <person name="Denoeud F."/>
            <person name="Belcram H."/>
            <person name="Links M.G."/>
            <person name="Just J."/>
            <person name="Clarke C."/>
            <person name="Bender T."/>
            <person name="Huebert T."/>
            <person name="Mason A.S."/>
            <person name="Pires J.C."/>
            <person name="Barker G."/>
            <person name="Moore J."/>
            <person name="Walley P.G."/>
            <person name="Manoli S."/>
            <person name="Batley J."/>
            <person name="Edwards D."/>
            <person name="Nelson M.N."/>
            <person name="Wang X."/>
            <person name="Paterson A.H."/>
            <person name="King G."/>
            <person name="Bancroft I."/>
            <person name="Chalhoub B."/>
            <person name="Sharpe A.G."/>
        </authorList>
    </citation>
    <scope>NUCLEOTIDE SEQUENCE</scope>
    <source>
        <strain evidence="2 3">cv. TO1000</strain>
    </source>
</reference>
<accession>A0A0D3BGL5</accession>
<sequence>ISLSRTHLSLSRSLSLELIFLSLSRTHLSLSRSLSLEPISLLHSLSLSHALLKKWSFDGLSHAVSVLKHLGSLLSCAGEFSDTTSLGNPSLPLSDYLFKLQWHMSLEVIDEQTRFVLQLRIEEELKGNVKNKVLHETARKTIADKFYDTYGAMKRLTHNRTGQGYHPDGSIDMSDDWWEQRCKEWPGARKYKDKPVANADLMEQIFSGVHVSGAEGWSAQQGENELDNMEVENDDAASEARQTNPPARQTNPEPDAPSSSNGPRVSNAPRASTVPQPSRKRRAEQGADVMRSSLQSRDDILSHKNHLIESHPDLSCSQLKAMSVLHSLSSIRMWSPLYKAAYKHLREAATNRQTFLSYEDDENKIIYLEEETG</sequence>
<dbReference type="PANTHER" id="PTHR47851">
    <property type="entry name" value="OS06G0588700 PROTEIN-RELATED"/>
    <property type="match status" value="1"/>
</dbReference>
<evidence type="ECO:0008006" key="4">
    <source>
        <dbReference type="Google" id="ProtNLM"/>
    </source>
</evidence>
<dbReference type="HOGENOM" id="CLU_033374_0_0_1"/>
<dbReference type="EnsemblPlants" id="Bo3g118430.1">
    <property type="protein sequence ID" value="Bo3g118430.1"/>
    <property type="gene ID" value="Bo3g118430"/>
</dbReference>
<dbReference type="Gramene" id="Bo3g118430.1">
    <property type="protein sequence ID" value="Bo3g118430.1"/>
    <property type="gene ID" value="Bo3g118430"/>
</dbReference>
<reference evidence="2" key="2">
    <citation type="submission" date="2015-03" db="UniProtKB">
        <authorList>
            <consortium name="EnsemblPlants"/>
        </authorList>
    </citation>
    <scope>IDENTIFICATION</scope>
</reference>